<dbReference type="Gene3D" id="3.30.70.330">
    <property type="match status" value="2"/>
</dbReference>
<evidence type="ECO:0000256" key="4">
    <source>
        <dbReference type="ARBA" id="ARBA00058438"/>
    </source>
</evidence>
<protein>
    <recommendedName>
        <fullName evidence="6">RRM domain-containing protein</fullName>
    </recommendedName>
</protein>
<dbReference type="EMBL" id="LR999454">
    <property type="protein sequence ID" value="CAE6046107.1"/>
    <property type="molecule type" value="Genomic_DNA"/>
</dbReference>
<evidence type="ECO:0000313" key="8">
    <source>
        <dbReference type="Proteomes" id="UP000682877"/>
    </source>
</evidence>
<dbReference type="SUPFAM" id="SSF54928">
    <property type="entry name" value="RNA-binding domain, RBD"/>
    <property type="match status" value="2"/>
</dbReference>
<dbReference type="CDD" id="cd12531">
    <property type="entry name" value="RRM3_MEI2_like"/>
    <property type="match status" value="1"/>
</dbReference>
<evidence type="ECO:0000256" key="1">
    <source>
        <dbReference type="ARBA" id="ARBA00022737"/>
    </source>
</evidence>
<dbReference type="InterPro" id="IPR034454">
    <property type="entry name" value="MEI2-like_RRM3"/>
</dbReference>
<dbReference type="InterPro" id="IPR012677">
    <property type="entry name" value="Nucleotide-bd_a/b_plait_sf"/>
</dbReference>
<evidence type="ECO:0000256" key="2">
    <source>
        <dbReference type="ARBA" id="ARBA00022884"/>
    </source>
</evidence>
<keyword evidence="1" id="KW-0677">Repeat</keyword>
<dbReference type="SMART" id="SM00360">
    <property type="entry name" value="RRM"/>
    <property type="match status" value="2"/>
</dbReference>
<feature type="domain" description="RRM" evidence="6">
    <location>
        <begin position="281"/>
        <end position="354"/>
    </location>
</feature>
<dbReference type="InterPro" id="IPR007201">
    <property type="entry name" value="Mei2-like_Rrm_C"/>
</dbReference>
<proteinExistence type="predicted"/>
<evidence type="ECO:0000256" key="5">
    <source>
        <dbReference type="PROSITE-ProRule" id="PRU00176"/>
    </source>
</evidence>
<dbReference type="Pfam" id="PF04450">
    <property type="entry name" value="BSP"/>
    <property type="match status" value="1"/>
</dbReference>
<dbReference type="CDD" id="cd12529">
    <property type="entry name" value="RRM2_MEI2_like"/>
    <property type="match status" value="1"/>
</dbReference>
<feature type="domain" description="RRM" evidence="6">
    <location>
        <begin position="196"/>
        <end position="269"/>
    </location>
</feature>
<dbReference type="Proteomes" id="UP000682877">
    <property type="component" value="Chromosome 4"/>
</dbReference>
<dbReference type="AlphaFoldDB" id="A0A8S2A5U7"/>
<dbReference type="FunFam" id="3.30.70.330:FF:000101">
    <property type="entry name" value="Protein MEI2-like 1"/>
    <property type="match status" value="1"/>
</dbReference>
<dbReference type="CDD" id="cd12524">
    <property type="entry name" value="RRM1_MEI2_like"/>
    <property type="match status" value="1"/>
</dbReference>
<reference evidence="7" key="1">
    <citation type="submission" date="2021-01" db="EMBL/GenBank/DDBJ databases">
        <authorList>
            <person name="Bezrukov I."/>
        </authorList>
    </citation>
    <scope>NUCLEOTIDE SEQUENCE</scope>
</reference>
<dbReference type="GO" id="GO:0003723">
    <property type="term" value="F:RNA binding"/>
    <property type="evidence" value="ECO:0007669"/>
    <property type="project" value="UniProtKB-UniRule"/>
</dbReference>
<dbReference type="Pfam" id="PF04059">
    <property type="entry name" value="RRM_2"/>
    <property type="match status" value="1"/>
</dbReference>
<gene>
    <name evidence="7" type="ORF">AARE701A_LOCUS11256</name>
</gene>
<dbReference type="FunFam" id="3.30.70.330:FF:000063">
    <property type="entry name" value="MEI2-like protein 5 isoform 2"/>
    <property type="match status" value="1"/>
</dbReference>
<dbReference type="GO" id="GO:0045927">
    <property type="term" value="P:positive regulation of growth"/>
    <property type="evidence" value="ECO:0007669"/>
    <property type="project" value="UniProtKB-ARBA"/>
</dbReference>
<dbReference type="InterPro" id="IPR035979">
    <property type="entry name" value="RBD_domain_sf"/>
</dbReference>
<comment type="function">
    <text evidence="4">Probable RNA-binding protein that plays a role in meiosis and vegetative growth.</text>
</comment>
<dbReference type="PANTHER" id="PTHR23189">
    <property type="entry name" value="RNA RECOGNITION MOTIF-CONTAINING"/>
    <property type="match status" value="1"/>
</dbReference>
<name>A0A8S2A5U7_ARAAE</name>
<evidence type="ECO:0000259" key="6">
    <source>
        <dbReference type="PROSITE" id="PS50102"/>
    </source>
</evidence>
<dbReference type="PROSITE" id="PS50102">
    <property type="entry name" value="RRM"/>
    <property type="match status" value="2"/>
</dbReference>
<dbReference type="GO" id="GO:0051321">
    <property type="term" value="P:meiotic cell cycle"/>
    <property type="evidence" value="ECO:0007669"/>
    <property type="project" value="UniProtKB-KW"/>
</dbReference>
<keyword evidence="3" id="KW-0469">Meiosis</keyword>
<dbReference type="InterPro" id="IPR000504">
    <property type="entry name" value="RRM_dom"/>
</dbReference>
<sequence>MVSSIIAVAQGKKMELEPKKSLSADMPSLLSRSSEAFNGGSGYPSASDLSMFSSSLPTLFHEKLNMTDSDSWLSFDDSSPNLNKLGIGNSEKDSLEDVEPDSLEILLPEDENELLPGLIDELNFTGLPDEDLEECDVFCTGGGMELDVESQDNHAVDTSGMQISDRGAANAFVPRKRPNTAGRVSVEHPNGEHPSRTLFVRNINSSVEDSELSALFEPFGEIRSLYTACKSRGFVMISYYDIRAAHAAMRALQNTLLRKRTLDIHFSIPKENPSEKDMNQGTLVIFNVDTTVSNDELLQLFGAYGEIREIRETPNRRFHRFIEYYDVRDAETALKALNRSEIGGKCIKLELSRPGGARRLSVPSQSQDLDRNEVTNFYNQVGSHVANSPPGNWPIGSPVKGSPSHAFTRPHGLGMVRPVNSDNMPGLASILPAHPSSFHGFSPVSNDQGLLNHPNQTILNKGLMHNISYGQPHSLPEHITGGISNSMRFIAPHSGFGTSSDHRYRWGSPPQHMNYPGYTGVSSSSSSTERPFTVRQGFPFSERQASLLGKYQHHVGSAPSSIHVNTQMNCYPGSPEIPLGFGDMGINRNYINAHGKANLGVSLPGNRSEQDFTGFGMSSLPTVPFGGSRGLQSVRPEPFADQGRIHNHETHSQNQFIDGGRYHIDLDRIASGDEIRTTLIINNIPNKYTYKMLVAEIDEKHKGDYDFLCLPTDFKNKCNMGHAFINMVSPLHIVPFQQTFSGKIWEKFNSGKVASLAYAEIQGKSALASYMQTPSSMKEEKQLFPEVSYHDEGQGANDPEQLFSSIWNITAPDSDWSYTTDLIEGEQHLSMVSMADQTFLQPFLGKPTTKGLASESDSGIILRLFSLLLVGAISLWANHEASKGFSISIINDAKDSPSGKRFALFFESDDTAVRILLDTSFFVERFLYEGVPHRLRKPVNHVTVRFCGNSSDRVDRFSVTSGASHGEYVIRLSSSLMERSKFSNAVESALRRSMVRIWLWGDESGASPELVAGMVEYLVVESRKQRSFDELGGHWKDKESSKSVSVVSFLDYCERRREGFIRRLNHGMRLRWDDRTVDLASSGACGSRKGVLRELKMDDSGLIIER</sequence>
<keyword evidence="8" id="KW-1185">Reference proteome</keyword>
<organism evidence="7 8">
    <name type="scientific">Arabidopsis arenosa</name>
    <name type="common">Sand rock-cress</name>
    <name type="synonym">Cardaminopsis arenosa</name>
    <dbReference type="NCBI Taxonomy" id="38785"/>
    <lineage>
        <taxon>Eukaryota</taxon>
        <taxon>Viridiplantae</taxon>
        <taxon>Streptophyta</taxon>
        <taxon>Embryophyta</taxon>
        <taxon>Tracheophyta</taxon>
        <taxon>Spermatophyta</taxon>
        <taxon>Magnoliopsida</taxon>
        <taxon>eudicotyledons</taxon>
        <taxon>Gunneridae</taxon>
        <taxon>Pentapetalae</taxon>
        <taxon>rosids</taxon>
        <taxon>malvids</taxon>
        <taxon>Brassicales</taxon>
        <taxon>Brassicaceae</taxon>
        <taxon>Camelineae</taxon>
        <taxon>Arabidopsis</taxon>
    </lineage>
</organism>
<dbReference type="InterPro" id="IPR007541">
    <property type="entry name" value="Uncharacterised_BSP"/>
</dbReference>
<dbReference type="InterPro" id="IPR034453">
    <property type="entry name" value="MEI2-like_RRM1"/>
</dbReference>
<evidence type="ECO:0000313" key="7">
    <source>
        <dbReference type="EMBL" id="CAE6046107.1"/>
    </source>
</evidence>
<keyword evidence="2 5" id="KW-0694">RNA-binding</keyword>
<accession>A0A8S2A5U7</accession>
<evidence type="ECO:0000256" key="3">
    <source>
        <dbReference type="ARBA" id="ARBA00023254"/>
    </source>
</evidence>
<dbReference type="GO" id="GO:0045836">
    <property type="term" value="P:positive regulation of meiotic nuclear division"/>
    <property type="evidence" value="ECO:0007669"/>
    <property type="project" value="UniProtKB-ARBA"/>
</dbReference>
<dbReference type="Pfam" id="PF00076">
    <property type="entry name" value="RRM_1"/>
    <property type="match status" value="2"/>
</dbReference>